<proteinExistence type="predicted"/>
<feature type="domain" description="Transcriptional repressor PaaX-like central Cas2-like" evidence="4">
    <location>
        <begin position="115"/>
        <end position="188"/>
    </location>
</feature>
<feature type="domain" description="Transcriptional repressor PaaX-like C-terminal" evidence="3">
    <location>
        <begin position="202"/>
        <end position="283"/>
    </location>
</feature>
<dbReference type="AlphaFoldDB" id="A0A1H4XII4"/>
<feature type="region of interest" description="Disordered" evidence="1">
    <location>
        <begin position="1"/>
        <end position="25"/>
    </location>
</feature>
<accession>A0A1H4XII4</accession>
<dbReference type="Pfam" id="PF07848">
    <property type="entry name" value="PaaX"/>
    <property type="match status" value="1"/>
</dbReference>
<keyword evidence="6" id="KW-1185">Reference proteome</keyword>
<dbReference type="PANTHER" id="PTHR30319">
    <property type="entry name" value="PHENYLACETIC ACID REGULATOR-RELATED TRANSCRIPTIONAL REPRESSOR"/>
    <property type="match status" value="1"/>
</dbReference>
<evidence type="ECO:0000313" key="5">
    <source>
        <dbReference type="EMBL" id="SED04534.1"/>
    </source>
</evidence>
<protein>
    <submittedName>
        <fullName evidence="5">Transcriptional regulator, PaaX family</fullName>
    </submittedName>
</protein>
<feature type="compositionally biased region" description="Basic and acidic residues" evidence="1">
    <location>
        <begin position="8"/>
        <end position="22"/>
    </location>
</feature>
<evidence type="ECO:0000259" key="3">
    <source>
        <dbReference type="Pfam" id="PF08223"/>
    </source>
</evidence>
<dbReference type="InterPro" id="IPR013225">
    <property type="entry name" value="PaaX_C"/>
</dbReference>
<dbReference type="Pfam" id="PF08223">
    <property type="entry name" value="PaaX_C"/>
    <property type="match status" value="1"/>
</dbReference>
<dbReference type="RefSeq" id="WP_072937078.1">
    <property type="nucleotide sequence ID" value="NZ_FNSV01000005.1"/>
</dbReference>
<dbReference type="Proteomes" id="UP000183561">
    <property type="component" value="Unassembled WGS sequence"/>
</dbReference>
<evidence type="ECO:0000259" key="2">
    <source>
        <dbReference type="Pfam" id="PF07848"/>
    </source>
</evidence>
<dbReference type="InterPro" id="IPR036388">
    <property type="entry name" value="WH-like_DNA-bd_sf"/>
</dbReference>
<evidence type="ECO:0000313" key="6">
    <source>
        <dbReference type="Proteomes" id="UP000183561"/>
    </source>
</evidence>
<dbReference type="GO" id="GO:0006351">
    <property type="term" value="P:DNA-templated transcription"/>
    <property type="evidence" value="ECO:0007669"/>
    <property type="project" value="InterPro"/>
</dbReference>
<reference evidence="6" key="1">
    <citation type="submission" date="2016-10" db="EMBL/GenBank/DDBJ databases">
        <authorList>
            <person name="Varghese N."/>
            <person name="Submissions S."/>
        </authorList>
    </citation>
    <scope>NUCLEOTIDE SEQUENCE [LARGE SCALE GENOMIC DNA]</scope>
    <source>
        <strain evidence="6">DSM 44498</strain>
    </source>
</reference>
<dbReference type="EMBL" id="FNSV01000005">
    <property type="protein sequence ID" value="SED04534.1"/>
    <property type="molecule type" value="Genomic_DNA"/>
</dbReference>
<dbReference type="InterPro" id="IPR048846">
    <property type="entry name" value="PaaX-like_central"/>
</dbReference>
<dbReference type="OrthoDB" id="2270427at2"/>
<evidence type="ECO:0000259" key="4">
    <source>
        <dbReference type="Pfam" id="PF20803"/>
    </source>
</evidence>
<sequence>MALMSDSKPSDSKPESTPDKEVASTGSARSVLVTVLGELVEPYGQPVRTAALLYVLKGLGYGEHAARQAIARTGSAGLIAAGRNGRETQWTLTDKAHRLFTEGELRVFSTDVDTTQWDGRWLVVNVPIPESHRSTRKKLYAALRWAGFGNPTPGVWVTPHVDRAAEAERTIESLGLTANTVSFVGTLAVPGIPESELVRRSWDLEAAEKEYDELLDRFDARTFQPGDELLFAHLQLADALRRMPYMDPRLPEVLLPDWRGLKAARRLRDLRAEWTPTAHAQWRRIAGLDVPAAQVP</sequence>
<organism evidence="5 6">
    <name type="scientific">Rhodococcus koreensis</name>
    <dbReference type="NCBI Taxonomy" id="99653"/>
    <lineage>
        <taxon>Bacteria</taxon>
        <taxon>Bacillati</taxon>
        <taxon>Actinomycetota</taxon>
        <taxon>Actinomycetes</taxon>
        <taxon>Mycobacteriales</taxon>
        <taxon>Nocardiaceae</taxon>
        <taxon>Rhodococcus</taxon>
    </lineage>
</organism>
<dbReference type="InterPro" id="IPR011965">
    <property type="entry name" value="PaaX_trns_reg"/>
</dbReference>
<dbReference type="Gene3D" id="3.30.70.2650">
    <property type="match status" value="1"/>
</dbReference>
<dbReference type="InterPro" id="IPR012906">
    <property type="entry name" value="PaaX-like_N"/>
</dbReference>
<evidence type="ECO:0000256" key="1">
    <source>
        <dbReference type="SAM" id="MobiDB-lite"/>
    </source>
</evidence>
<dbReference type="PANTHER" id="PTHR30319:SF1">
    <property type="entry name" value="TRANSCRIPTIONAL REPRESSOR PAAX"/>
    <property type="match status" value="1"/>
</dbReference>
<feature type="domain" description="Transcriptional repressor PaaX-like N-terminal" evidence="2">
    <location>
        <begin position="27"/>
        <end position="96"/>
    </location>
</feature>
<gene>
    <name evidence="5" type="ORF">SAMN04490239_6561</name>
</gene>
<name>A0A1H4XII4_9NOCA</name>
<dbReference type="Gene3D" id="1.10.10.10">
    <property type="entry name" value="Winged helix-like DNA-binding domain superfamily/Winged helix DNA-binding domain"/>
    <property type="match status" value="1"/>
</dbReference>
<dbReference type="Pfam" id="PF20803">
    <property type="entry name" value="PaaX_M"/>
    <property type="match status" value="1"/>
</dbReference>
<dbReference type="PIRSF" id="PIRSF020623">
    <property type="entry name" value="PaaX"/>
    <property type="match status" value="1"/>
</dbReference>